<reference evidence="2 3" key="1">
    <citation type="submission" date="2020-04" db="EMBL/GenBank/DDBJ databases">
        <title>Perkinsus olseni comparative genomics.</title>
        <authorList>
            <person name="Bogema D.R."/>
        </authorList>
    </citation>
    <scope>NUCLEOTIDE SEQUENCE [LARGE SCALE GENOMIC DNA]</scope>
    <source>
        <strain evidence="2">00978-12</strain>
    </source>
</reference>
<organism evidence="2 3">
    <name type="scientific">Perkinsus olseni</name>
    <name type="common">Perkinsus atlanticus</name>
    <dbReference type="NCBI Taxonomy" id="32597"/>
    <lineage>
        <taxon>Eukaryota</taxon>
        <taxon>Sar</taxon>
        <taxon>Alveolata</taxon>
        <taxon>Perkinsozoa</taxon>
        <taxon>Perkinsea</taxon>
        <taxon>Perkinsida</taxon>
        <taxon>Perkinsidae</taxon>
        <taxon>Perkinsus</taxon>
    </lineage>
</organism>
<comment type="caution">
    <text evidence="2">The sequence shown here is derived from an EMBL/GenBank/DDBJ whole genome shotgun (WGS) entry which is preliminary data.</text>
</comment>
<dbReference type="AlphaFoldDB" id="A0A7J6P498"/>
<accession>A0A7J6P498</accession>
<dbReference type="Proteomes" id="UP000541610">
    <property type="component" value="Unassembled WGS sequence"/>
</dbReference>
<evidence type="ECO:0000256" key="1">
    <source>
        <dbReference type="SAM" id="MobiDB-lite"/>
    </source>
</evidence>
<sequence length="279" mass="31436">MSPEQLIVSTSTAAAALCNFPQVAAIGAIAPDLLTYGYPAWSKASYFDTEVNVTFCRYDNIAADPRAELTMQVRDSIVYASSIECPETNNRSAFYTTYDYFTRKMVRYVKWSQGGNFSEFRFDEHTLPNNTALDPLRVIDISSIRRLKDRLDIAASEIKFQPDDYGDSIPDDSPYDEEDGDFLDDNGDEVRSLPEEDDDEESVPMKHCFSAWERYNINTASTELPIEELEEVCSATMKLLIQHFGDFDHLCGVFHAASETAVRATSGTRLQSKEKETQG</sequence>
<evidence type="ECO:0000313" key="2">
    <source>
        <dbReference type="EMBL" id="KAF4690925.1"/>
    </source>
</evidence>
<dbReference type="EMBL" id="JABANP010000089">
    <property type="protein sequence ID" value="KAF4690925.1"/>
    <property type="molecule type" value="Genomic_DNA"/>
</dbReference>
<proteinExistence type="predicted"/>
<feature type="compositionally biased region" description="Acidic residues" evidence="1">
    <location>
        <begin position="164"/>
        <end position="187"/>
    </location>
</feature>
<dbReference type="OrthoDB" id="10360327at2759"/>
<name>A0A7J6P498_PEROL</name>
<gene>
    <name evidence="2" type="ORF">FOZ60_016528</name>
</gene>
<evidence type="ECO:0000313" key="3">
    <source>
        <dbReference type="Proteomes" id="UP000541610"/>
    </source>
</evidence>
<protein>
    <submittedName>
        <fullName evidence="2">Uncharacterized protein</fullName>
    </submittedName>
</protein>
<feature type="region of interest" description="Disordered" evidence="1">
    <location>
        <begin position="162"/>
        <end position="204"/>
    </location>
</feature>